<dbReference type="Proteomes" id="UP000030655">
    <property type="component" value="Unassembled WGS sequence"/>
</dbReference>
<dbReference type="InterPro" id="IPR053164">
    <property type="entry name" value="IS1016-like_transposase"/>
</dbReference>
<name>A0A059EYT2_9MICR</name>
<dbReference type="PANTHER" id="PTHR47163">
    <property type="entry name" value="DDE_TNP_IS1595 DOMAIN-CONTAINING PROTEIN"/>
    <property type="match status" value="1"/>
</dbReference>
<dbReference type="AlphaFoldDB" id="A0A059EYT2"/>
<accession>A0A059EYT2</accession>
<dbReference type="Pfam" id="PF12762">
    <property type="entry name" value="DDE_Tnp_IS1595"/>
    <property type="match status" value="1"/>
</dbReference>
<feature type="domain" description="ISXO2-like transposase" evidence="1">
    <location>
        <begin position="83"/>
        <end position="144"/>
    </location>
</feature>
<dbReference type="EMBL" id="KK365211">
    <property type="protein sequence ID" value="KCZ80012.1"/>
    <property type="molecule type" value="Genomic_DNA"/>
</dbReference>
<dbReference type="VEuPathDB" id="MicrosporidiaDB:H312_02603"/>
<dbReference type="InterPro" id="IPR024445">
    <property type="entry name" value="Tnp_ISXO2-like"/>
</dbReference>
<proteinExistence type="predicted"/>
<reference evidence="2 3" key="2">
    <citation type="submission" date="2014-03" db="EMBL/GenBank/DDBJ databases">
        <title>The Genome Sequence of Anncaliia algerae insect isolate PRA339.</title>
        <authorList>
            <consortium name="The Broad Institute Genome Sequencing Platform"/>
            <consortium name="The Broad Institute Genome Sequencing Center for Infectious Disease"/>
            <person name="Cuomo C."/>
            <person name="Becnel J."/>
            <person name="Sanscrainte N."/>
            <person name="Walker B."/>
            <person name="Young S.K."/>
            <person name="Zeng Q."/>
            <person name="Gargeya S."/>
            <person name="Fitzgerald M."/>
            <person name="Haas B."/>
            <person name="Abouelleil A."/>
            <person name="Alvarado L."/>
            <person name="Arachchi H.M."/>
            <person name="Berlin A.M."/>
            <person name="Chapman S.B."/>
            <person name="Dewar J."/>
            <person name="Goldberg J."/>
            <person name="Griggs A."/>
            <person name="Gujja S."/>
            <person name="Hansen M."/>
            <person name="Howarth C."/>
            <person name="Imamovic A."/>
            <person name="Larimer J."/>
            <person name="McCowan C."/>
            <person name="Murphy C."/>
            <person name="Neiman D."/>
            <person name="Pearson M."/>
            <person name="Priest M."/>
            <person name="Roberts A."/>
            <person name="Saif S."/>
            <person name="Shea T."/>
            <person name="Sisk P."/>
            <person name="Sykes S."/>
            <person name="Wortman J."/>
            <person name="Nusbaum C."/>
            <person name="Birren B."/>
        </authorList>
    </citation>
    <scope>NUCLEOTIDE SEQUENCE [LARGE SCALE GENOMIC DNA]</scope>
    <source>
        <strain evidence="2 3">PRA339</strain>
    </source>
</reference>
<protein>
    <recommendedName>
        <fullName evidence="1">ISXO2-like transposase domain-containing protein</fullName>
    </recommendedName>
</protein>
<reference evidence="3" key="1">
    <citation type="submission" date="2013-02" db="EMBL/GenBank/DDBJ databases">
        <authorList>
            <consortium name="The Broad Institute Genome Sequencing Platform"/>
            <person name="Cuomo C."/>
            <person name="Becnel J."/>
            <person name="Sanscrainte N."/>
            <person name="Walker B."/>
            <person name="Young S.K."/>
            <person name="Zeng Q."/>
            <person name="Gargeya S."/>
            <person name="Fitzgerald M."/>
            <person name="Haas B."/>
            <person name="Abouelleil A."/>
            <person name="Alvarado L."/>
            <person name="Arachchi H.M."/>
            <person name="Berlin A.M."/>
            <person name="Chapman S.B."/>
            <person name="Dewar J."/>
            <person name="Goldberg J."/>
            <person name="Griggs A."/>
            <person name="Gujja S."/>
            <person name="Hansen M."/>
            <person name="Howarth C."/>
            <person name="Imamovic A."/>
            <person name="Larimer J."/>
            <person name="McCowan C."/>
            <person name="Murphy C."/>
            <person name="Neiman D."/>
            <person name="Pearson M."/>
            <person name="Priest M."/>
            <person name="Roberts A."/>
            <person name="Saif S."/>
            <person name="Shea T."/>
            <person name="Sisk P."/>
            <person name="Sykes S."/>
            <person name="Wortman J."/>
            <person name="Nusbaum C."/>
            <person name="Birren B."/>
        </authorList>
    </citation>
    <scope>NUCLEOTIDE SEQUENCE [LARGE SCALE GENOMIC DNA]</scope>
    <source>
        <strain evidence="3">PRA339</strain>
    </source>
</reference>
<evidence type="ECO:0000313" key="3">
    <source>
        <dbReference type="Proteomes" id="UP000030655"/>
    </source>
</evidence>
<gene>
    <name evidence="2" type="ORF">H312_02603</name>
</gene>
<dbReference type="HOGENOM" id="CLU_1539640_0_0_1"/>
<evidence type="ECO:0000313" key="2">
    <source>
        <dbReference type="EMBL" id="KCZ80012.1"/>
    </source>
</evidence>
<sequence length="174" mass="20331">MSLKCLHLIVTLPRQTEIRTQRGMSLNFIQNLKRKLIIEHKRYSLTNPIRSGSRKIVHIDWTKFNFHVKSHRGHAPEQLCWAIVITDTSCTLSREFVENVQNRNVSTLLEVINRVILPGSIIYTDEWRSYELLSPNDLYIHKTVTTNAILLIRLSDCILKIQSFIIINLNIKIK</sequence>
<dbReference type="PANTHER" id="PTHR47163:SF2">
    <property type="entry name" value="SI:DKEY-17M8.2"/>
    <property type="match status" value="1"/>
</dbReference>
<keyword evidence="3" id="KW-1185">Reference proteome</keyword>
<organism evidence="2 3">
    <name type="scientific">Anncaliia algerae PRA339</name>
    <dbReference type="NCBI Taxonomy" id="1288291"/>
    <lineage>
        <taxon>Eukaryota</taxon>
        <taxon>Fungi</taxon>
        <taxon>Fungi incertae sedis</taxon>
        <taxon>Microsporidia</taxon>
        <taxon>Tubulinosematoidea</taxon>
        <taxon>Tubulinosematidae</taxon>
        <taxon>Anncaliia</taxon>
    </lineage>
</organism>
<evidence type="ECO:0000259" key="1">
    <source>
        <dbReference type="Pfam" id="PF12762"/>
    </source>
</evidence>